<accession>A0A2J5TGN1</accession>
<organism evidence="1 2">
    <name type="scientific">Klebsiella michiganensis</name>
    <dbReference type="NCBI Taxonomy" id="1134687"/>
    <lineage>
        <taxon>Bacteria</taxon>
        <taxon>Pseudomonadati</taxon>
        <taxon>Pseudomonadota</taxon>
        <taxon>Gammaproteobacteria</taxon>
        <taxon>Enterobacterales</taxon>
        <taxon>Enterobacteriaceae</taxon>
        <taxon>Klebsiella/Raoultella group</taxon>
        <taxon>Klebsiella</taxon>
    </lineage>
</organism>
<reference evidence="1 2" key="1">
    <citation type="submission" date="2017-11" db="EMBL/GenBank/DDBJ databases">
        <authorList>
            <person name="Han C.G."/>
        </authorList>
    </citation>
    <scope>NUCLEOTIDE SEQUENCE [LARGE SCALE GENOMIC DNA]</scope>
    <source>
        <strain evidence="1 2">A10</strain>
    </source>
</reference>
<dbReference type="GO" id="GO:0004519">
    <property type="term" value="F:endonuclease activity"/>
    <property type="evidence" value="ECO:0007669"/>
    <property type="project" value="UniProtKB-KW"/>
</dbReference>
<evidence type="ECO:0000313" key="1">
    <source>
        <dbReference type="EMBL" id="PLO51917.1"/>
    </source>
</evidence>
<reference evidence="1 2" key="2">
    <citation type="submission" date="2018-01" db="EMBL/GenBank/DDBJ databases">
        <title>Genomic study of Klebsiella pneumoniae.</title>
        <authorList>
            <person name="Yang Y."/>
            <person name="Bicalho R."/>
        </authorList>
    </citation>
    <scope>NUCLEOTIDE SEQUENCE [LARGE SCALE GENOMIC DNA]</scope>
    <source>
        <strain evidence="1 2">A10</strain>
    </source>
</reference>
<gene>
    <name evidence="1" type="ORF">CWN49_37615</name>
</gene>
<feature type="non-terminal residue" evidence="1">
    <location>
        <position position="40"/>
    </location>
</feature>
<keyword evidence="1" id="KW-0540">Nuclease</keyword>
<dbReference type="EMBL" id="PIDR01002353">
    <property type="protein sequence ID" value="PLO51917.1"/>
    <property type="molecule type" value="Genomic_DNA"/>
</dbReference>
<dbReference type="AlphaFoldDB" id="A0A2J5TGN1"/>
<proteinExistence type="predicted"/>
<comment type="caution">
    <text evidence="1">The sequence shown here is derived from an EMBL/GenBank/DDBJ whole genome shotgun (WGS) entry which is preliminary data.</text>
</comment>
<dbReference type="Proteomes" id="UP000234667">
    <property type="component" value="Unassembled WGS sequence"/>
</dbReference>
<keyword evidence="1" id="KW-0378">Hydrolase</keyword>
<name>A0A2J5TGN1_9ENTR</name>
<protein>
    <submittedName>
        <fullName evidence="1">Restriction endonuclease subunit S</fullName>
    </submittedName>
</protein>
<evidence type="ECO:0000313" key="2">
    <source>
        <dbReference type="Proteomes" id="UP000234667"/>
    </source>
</evidence>
<dbReference type="SUPFAM" id="SSF51197">
    <property type="entry name" value="Clavaminate synthase-like"/>
    <property type="match status" value="1"/>
</dbReference>
<sequence>MIAQWQIEQFHQQGFLVVEEVFSAEEVALLQADFDTWVEE</sequence>
<keyword evidence="1" id="KW-0255">Endonuclease</keyword>
<dbReference type="Gene3D" id="2.60.120.620">
    <property type="entry name" value="q2cbj1_9rhob like domain"/>
    <property type="match status" value="1"/>
</dbReference>